<dbReference type="EMBL" id="HACM01005819">
    <property type="protein sequence ID" value="CRZ06261.1"/>
    <property type="molecule type" value="Transcribed_RNA"/>
</dbReference>
<reference evidence="2" key="1">
    <citation type="submission" date="2015-04" db="EMBL/GenBank/DDBJ databases">
        <title>The genome sequence of the plant pathogenic Rhizarian Plasmodiophora brassicae reveals insights in its biotrophic life cycle and the origin of chitin synthesis.</title>
        <authorList>
            <person name="Schwelm A."/>
            <person name="Fogelqvist J."/>
            <person name="Knaust A."/>
            <person name="Julke S."/>
            <person name="Lilja T."/>
            <person name="Dhandapani V."/>
            <person name="Bonilla-Rosso G."/>
            <person name="Karlsson M."/>
            <person name="Shevchenko A."/>
            <person name="Choi S.R."/>
            <person name="Kim H.G."/>
            <person name="Park J.Y."/>
            <person name="Lim Y.P."/>
            <person name="Ludwig-Muller J."/>
            <person name="Dixelius C."/>
        </authorList>
    </citation>
    <scope>NUCLEOTIDE SEQUENCE</scope>
    <source>
        <tissue evidence="2">Potato root galls</tissue>
    </source>
</reference>
<dbReference type="AlphaFoldDB" id="A0A0H5QXB7"/>
<organism evidence="2">
    <name type="scientific">Spongospora subterranea</name>
    <dbReference type="NCBI Taxonomy" id="70186"/>
    <lineage>
        <taxon>Eukaryota</taxon>
        <taxon>Sar</taxon>
        <taxon>Rhizaria</taxon>
        <taxon>Endomyxa</taxon>
        <taxon>Phytomyxea</taxon>
        <taxon>Plasmodiophorida</taxon>
        <taxon>Plasmodiophoridae</taxon>
        <taxon>Spongospora</taxon>
    </lineage>
</organism>
<accession>A0A0H5QXB7</accession>
<protein>
    <submittedName>
        <fullName evidence="2">Uncharacterized protein</fullName>
    </submittedName>
</protein>
<name>A0A0H5QXB7_9EUKA</name>
<proteinExistence type="predicted"/>
<evidence type="ECO:0000313" key="2">
    <source>
        <dbReference type="EMBL" id="CRZ06261.1"/>
    </source>
</evidence>
<feature type="compositionally biased region" description="Basic and acidic residues" evidence="1">
    <location>
        <begin position="25"/>
        <end position="37"/>
    </location>
</feature>
<evidence type="ECO:0000256" key="1">
    <source>
        <dbReference type="SAM" id="MobiDB-lite"/>
    </source>
</evidence>
<feature type="region of interest" description="Disordered" evidence="1">
    <location>
        <begin position="1"/>
        <end position="39"/>
    </location>
</feature>
<sequence>MAPAFRTDSAGAPGKTESAKGFSARSRDRNEGDHGPDPTRLIELYSTGGHELLQLDDVDPVGVFELLHHLPLLVDQRPRKILGRSSVELITSSGDNCPKRRLLT</sequence>